<dbReference type="CDD" id="cd18793">
    <property type="entry name" value="SF2_C_SNF"/>
    <property type="match status" value="1"/>
</dbReference>
<evidence type="ECO:0000256" key="4">
    <source>
        <dbReference type="ARBA" id="ARBA00022801"/>
    </source>
</evidence>
<organism evidence="11 12">
    <name type="scientific">Pythium oligandrum</name>
    <name type="common">Mycoparasitic fungus</name>
    <dbReference type="NCBI Taxonomy" id="41045"/>
    <lineage>
        <taxon>Eukaryota</taxon>
        <taxon>Sar</taxon>
        <taxon>Stramenopiles</taxon>
        <taxon>Oomycota</taxon>
        <taxon>Peronosporomycetes</taxon>
        <taxon>Pythiales</taxon>
        <taxon>Pythiaceae</taxon>
        <taxon>Pythium</taxon>
    </lineage>
</organism>
<dbReference type="GO" id="GO:0005524">
    <property type="term" value="F:ATP binding"/>
    <property type="evidence" value="ECO:0007669"/>
    <property type="project" value="UniProtKB-KW"/>
</dbReference>
<reference evidence="11" key="1">
    <citation type="submission" date="2019-03" db="EMBL/GenBank/DDBJ databases">
        <title>Long read genome sequence of the mycoparasitic Pythium oligandrum ATCC 38472 isolated from sugarbeet rhizosphere.</title>
        <authorList>
            <person name="Gaulin E."/>
        </authorList>
    </citation>
    <scope>NUCLEOTIDE SEQUENCE</scope>
    <source>
        <strain evidence="11">ATCC 38472_TT</strain>
    </source>
</reference>
<keyword evidence="12" id="KW-1185">Reference proteome</keyword>
<feature type="domain" description="Helicase ATP-binding" evidence="9">
    <location>
        <begin position="464"/>
        <end position="655"/>
    </location>
</feature>
<name>A0A8K1CDB1_PYTOL</name>
<evidence type="ECO:0000313" key="12">
    <source>
        <dbReference type="Proteomes" id="UP000794436"/>
    </source>
</evidence>
<dbReference type="InterPro" id="IPR049730">
    <property type="entry name" value="SNF2/RAD54-like_C"/>
</dbReference>
<keyword evidence="2" id="KW-0677">Repeat</keyword>
<dbReference type="PANTHER" id="PTHR45623">
    <property type="entry name" value="CHROMODOMAIN-HELICASE-DNA-BINDING PROTEIN 3-RELATED-RELATED"/>
    <property type="match status" value="1"/>
</dbReference>
<evidence type="ECO:0000256" key="1">
    <source>
        <dbReference type="ARBA" id="ARBA00004123"/>
    </source>
</evidence>
<proteinExistence type="predicted"/>
<evidence type="ECO:0000256" key="7">
    <source>
        <dbReference type="SAM" id="MobiDB-lite"/>
    </source>
</evidence>
<feature type="compositionally biased region" description="Basic and acidic residues" evidence="7">
    <location>
        <begin position="1008"/>
        <end position="1023"/>
    </location>
</feature>
<feature type="region of interest" description="Disordered" evidence="7">
    <location>
        <begin position="1332"/>
        <end position="1358"/>
    </location>
</feature>
<feature type="compositionally biased region" description="Basic and acidic residues" evidence="7">
    <location>
        <begin position="1337"/>
        <end position="1353"/>
    </location>
</feature>
<dbReference type="InterPro" id="IPR000953">
    <property type="entry name" value="Chromo/chromo_shadow_dom"/>
</dbReference>
<dbReference type="GO" id="GO:0000785">
    <property type="term" value="C:chromatin"/>
    <property type="evidence" value="ECO:0007669"/>
    <property type="project" value="TreeGrafter"/>
</dbReference>
<evidence type="ECO:0000256" key="6">
    <source>
        <dbReference type="ARBA" id="ARBA00023242"/>
    </source>
</evidence>
<dbReference type="InterPro" id="IPR027417">
    <property type="entry name" value="P-loop_NTPase"/>
</dbReference>
<dbReference type="InterPro" id="IPR016197">
    <property type="entry name" value="Chromo-like_dom_sf"/>
</dbReference>
<protein>
    <submittedName>
        <fullName evidence="11">Uncharacterized protein</fullName>
    </submittedName>
</protein>
<dbReference type="PANTHER" id="PTHR45623:SF11">
    <property type="entry name" value="KISMET, ISOFORM C"/>
    <property type="match status" value="1"/>
</dbReference>
<keyword evidence="3" id="KW-0547">Nucleotide-binding</keyword>
<feature type="compositionally biased region" description="Basic residues" evidence="7">
    <location>
        <begin position="1071"/>
        <end position="1080"/>
    </location>
</feature>
<feature type="compositionally biased region" description="Acidic residues" evidence="7">
    <location>
        <begin position="34"/>
        <end position="47"/>
    </location>
</feature>
<keyword evidence="4" id="KW-0378">Hydrolase</keyword>
<dbReference type="InterPro" id="IPR023780">
    <property type="entry name" value="Chromo_domain"/>
</dbReference>
<dbReference type="PROSITE" id="PS51192">
    <property type="entry name" value="HELICASE_ATP_BIND_1"/>
    <property type="match status" value="1"/>
</dbReference>
<dbReference type="SMART" id="SM00490">
    <property type="entry name" value="HELICc"/>
    <property type="match status" value="1"/>
</dbReference>
<evidence type="ECO:0000259" key="9">
    <source>
        <dbReference type="PROSITE" id="PS51192"/>
    </source>
</evidence>
<feature type="region of interest" description="Disordered" evidence="7">
    <location>
        <begin position="1644"/>
        <end position="1663"/>
    </location>
</feature>
<feature type="compositionally biased region" description="Acidic residues" evidence="7">
    <location>
        <begin position="68"/>
        <end position="82"/>
    </location>
</feature>
<dbReference type="SUPFAM" id="SSF52540">
    <property type="entry name" value="P-loop containing nucleoside triphosphate hydrolases"/>
    <property type="match status" value="2"/>
</dbReference>
<dbReference type="SUPFAM" id="SSF54160">
    <property type="entry name" value="Chromo domain-like"/>
    <property type="match status" value="2"/>
</dbReference>
<feature type="compositionally biased region" description="Acidic residues" evidence="7">
    <location>
        <begin position="103"/>
        <end position="113"/>
    </location>
</feature>
<evidence type="ECO:0000259" key="10">
    <source>
        <dbReference type="PROSITE" id="PS51194"/>
    </source>
</evidence>
<dbReference type="SMART" id="SM00298">
    <property type="entry name" value="CHROMO"/>
    <property type="match status" value="2"/>
</dbReference>
<feature type="domain" description="Chromo" evidence="8">
    <location>
        <begin position="268"/>
        <end position="333"/>
    </location>
</feature>
<feature type="domain" description="Helicase C-terminal" evidence="10">
    <location>
        <begin position="798"/>
        <end position="950"/>
    </location>
</feature>
<feature type="region of interest" description="Disordered" evidence="7">
    <location>
        <begin position="1"/>
        <end position="172"/>
    </location>
</feature>
<dbReference type="PROSITE" id="PS50013">
    <property type="entry name" value="CHROMO_2"/>
    <property type="match status" value="2"/>
</dbReference>
<evidence type="ECO:0000256" key="3">
    <source>
        <dbReference type="ARBA" id="ARBA00022741"/>
    </source>
</evidence>
<comment type="subcellular location">
    <subcellularLocation>
        <location evidence="1">Nucleus</location>
    </subcellularLocation>
</comment>
<evidence type="ECO:0000313" key="11">
    <source>
        <dbReference type="EMBL" id="TMW60949.1"/>
    </source>
</evidence>
<dbReference type="InterPro" id="IPR038718">
    <property type="entry name" value="SNF2-like_sf"/>
</dbReference>
<dbReference type="GO" id="GO:0016887">
    <property type="term" value="F:ATP hydrolysis activity"/>
    <property type="evidence" value="ECO:0007669"/>
    <property type="project" value="TreeGrafter"/>
</dbReference>
<dbReference type="Pfam" id="PF00271">
    <property type="entry name" value="Helicase_C"/>
    <property type="match status" value="1"/>
</dbReference>
<keyword evidence="6" id="KW-0539">Nucleus</keyword>
<dbReference type="Gene3D" id="2.40.50.40">
    <property type="match status" value="2"/>
</dbReference>
<feature type="region of interest" description="Disordered" evidence="7">
    <location>
        <begin position="1062"/>
        <end position="1105"/>
    </location>
</feature>
<dbReference type="GO" id="GO:0003682">
    <property type="term" value="F:chromatin binding"/>
    <property type="evidence" value="ECO:0007669"/>
    <property type="project" value="TreeGrafter"/>
</dbReference>
<comment type="caution">
    <text evidence="11">The sequence shown here is derived from an EMBL/GenBank/DDBJ whole genome shotgun (WGS) entry which is preliminary data.</text>
</comment>
<dbReference type="InterPro" id="IPR001650">
    <property type="entry name" value="Helicase_C-like"/>
</dbReference>
<feature type="compositionally biased region" description="Acidic residues" evidence="7">
    <location>
        <begin position="155"/>
        <end position="171"/>
    </location>
</feature>
<dbReference type="Proteomes" id="UP000794436">
    <property type="component" value="Unassembled WGS sequence"/>
</dbReference>
<dbReference type="OrthoDB" id="5857104at2759"/>
<dbReference type="GO" id="GO:0140658">
    <property type="term" value="F:ATP-dependent chromatin remodeler activity"/>
    <property type="evidence" value="ECO:0007669"/>
    <property type="project" value="TreeGrafter"/>
</dbReference>
<dbReference type="CDD" id="cd17995">
    <property type="entry name" value="DEXHc_CHD6_7_8_9"/>
    <property type="match status" value="1"/>
</dbReference>
<dbReference type="InterPro" id="IPR000330">
    <property type="entry name" value="SNF2_N"/>
</dbReference>
<dbReference type="GO" id="GO:0005634">
    <property type="term" value="C:nucleus"/>
    <property type="evidence" value="ECO:0007669"/>
    <property type="project" value="UniProtKB-SubCell"/>
</dbReference>
<dbReference type="EMBL" id="SPLM01000108">
    <property type="protein sequence ID" value="TMW60949.1"/>
    <property type="molecule type" value="Genomic_DNA"/>
</dbReference>
<feature type="compositionally biased region" description="Basic residues" evidence="7">
    <location>
        <begin position="134"/>
        <end position="150"/>
    </location>
</feature>
<dbReference type="Pfam" id="PF00385">
    <property type="entry name" value="Chromo"/>
    <property type="match status" value="2"/>
</dbReference>
<accession>A0A8K1CDB1</accession>
<sequence>MAPTTEILSDSDAENAMPTRPKLRTRRTTAVADQVDEASEDEDDIEMEIAPVTRRTRRAVDEAFAPPADDEDDDDEDDESTAYEESNHRRRRSTRQRKTARDEIDEEEDDVEFELVVPKKVTQRAPGKRVTTNKPRKRPRSTISKPRKTTRAVESEEENGEDEDTDVDEDWLLPVEDTPAVNSDSEDENAFIIDKILAREVHTLKEWRRIRINRTTRFLNNASIFIDDDDEEEDASKKMTTAPDEAVDATEDTTERAENEGGTSDSKTDDEVVVIDESRDADEEERFLVKWKKLSYIHVSWELEKSLLEVDKNAKGKIQRFREKESFDLLSDRMHGDEYFSPEFRDVDRILDIQDRPGDAFSAAMEDENESKLKYFLVKWKSLPYEDITWEREDDIQDDAAVKEYYQRLERATMRYNRMAAGKSAGKTRKIKFRGYSATNKPPFKDSQSFELRDYQLTGVNWMLFNWYQGRNSMLADEMGLGKTVQTVTYVNHLAMVEELPGPYLIIAPLSTLGHWQREFTNWTNLNAVVYHGSANGRKILQDYEFFLSEEEYTRGLGATKKTSLPRLKNSACYRFDVLITTYEMCSASGLSKLANVKWQLVVVDEAHRLKNRNSKLSVILRDRFSYQNILLLTGTPLQNNVEELWTLLNFLDPEKFGSMDEFMAKYGELKDSSQVEQLHSELRPFLLRRMKEDVEKSLAPKEEIIVEVELTVLQKQYYRAIYEQNTEFLARGMRKAHAPSLMNVLMELRKCCNHPFLIRGMEQREIARLQQQKDVPKDEVANQVSELLVTASGKLILLDKLLPPLREKGHRVLIFSQFKIMLDILQDYLKLRSYRCERIDGNITGNDRQAAIDRFCDPASSAFVMLLSTRAGGVGINLTAADTVIIYDSDWNPQNDLQAQARCHRIGQKNTVKIYRLLTAKTYELQMFHQASLKLGLDQAVLGSIRDTGAGTAKKPSANMSREEIENLLKHGAYEMFKEDKDGEAEAASKRFSEESIDQILSRSTKIVHDPKAGGSEGDGKKSLMSSFSKATFVSSTNPDEQLALDDPDFWTKVIGLQAVPDKPVEPSPLRKRRCRRQVKSYLQGGDSGDDEEDGLRKRRRKSVKDADNDEFVVLSSESSTSDDGEDDLADDEFVKNAKRSKRIPIRLFHSRLVDTLLTFGYDRWDVMRSRIPQLHEYSELEIQQYCHTYLVDLVHVASFPFFKMKLQHRESAFLKTNANLNEMPMVTVEELALWLNTFAGRFHFIRRMVSRMGVPSFATIRTMKLPPVSEFSVRSDRDASNKLAQIDRMYTLSYLVEKQFSPVQPMLVLLGHLQAIDDSKQIRDLIQKRQLPPALEKHGNKPASTEEEKSSRSVSNVEANAVETANGLLTENEGSILPQIPDVVDPKDGAMGDDQTDASKSDAPKTTSSDLHDFEEALKQLDMVPDVGDPSAIAPWWISIVDDVMLLILMQERIHKWRYFLDDAFLDLRKFPLSAFIAEAEILERACRHRIGESNPLTQGDPLMSAERSILDGYPRGSWSLSSIQARRLLHRIELFRLLRSKILLIATKKLVEIMNRVIFHLRNQEPSIIYPDWWNSPRHDILLLQGVECFGLDEFVSRTWQLPPFASVESESFPSDAWVENYVMKLAHSCDKYLARLQRRRDAKSRHHSTPSVESEAKQRVRDISGMRMEDPHIVPAIRRRSVADRMEYEAAMKARAEAAHSAREASVDESQPKKSPYFKPRELMKSLEEVRLMKKEDPYYSEQVRRHWLDQIQQDQRAASEIRRMEGEMDSPEIIEINEVDDEEEEAVAPTASTNEDDKASDQPSPPSAEEVTNLAPSEVNSASPRSQTSTEESSKPPQPLPQPTEAEAPSSGQKRKRMPRAWEVIVIDDSEDEEIESRTTRNRRRTLGRDLTDGL</sequence>
<keyword evidence="5" id="KW-0067">ATP-binding</keyword>
<gene>
    <name evidence="11" type="ORF">Poli38472_000991</name>
</gene>
<dbReference type="GO" id="GO:0003677">
    <property type="term" value="F:DNA binding"/>
    <property type="evidence" value="ECO:0007669"/>
    <property type="project" value="TreeGrafter"/>
</dbReference>
<dbReference type="SMART" id="SM00487">
    <property type="entry name" value="DEXDc"/>
    <property type="match status" value="1"/>
</dbReference>
<evidence type="ECO:0000256" key="5">
    <source>
        <dbReference type="ARBA" id="ARBA00022840"/>
    </source>
</evidence>
<feature type="domain" description="Chromo" evidence="8">
    <location>
        <begin position="345"/>
        <end position="408"/>
    </location>
</feature>
<dbReference type="Gene3D" id="3.40.50.300">
    <property type="entry name" value="P-loop containing nucleotide triphosphate hydrolases"/>
    <property type="match status" value="1"/>
</dbReference>
<feature type="compositionally biased region" description="Acidic residues" evidence="7">
    <location>
        <begin position="1772"/>
        <end position="1791"/>
    </location>
</feature>
<evidence type="ECO:0000256" key="2">
    <source>
        <dbReference type="ARBA" id="ARBA00022737"/>
    </source>
</evidence>
<feature type="region of interest" description="Disordered" evidence="7">
    <location>
        <begin position="1004"/>
        <end position="1024"/>
    </location>
</feature>
<feature type="region of interest" description="Disordered" evidence="7">
    <location>
        <begin position="1763"/>
        <end position="1900"/>
    </location>
</feature>
<feature type="compositionally biased region" description="Polar residues" evidence="7">
    <location>
        <begin position="1819"/>
        <end position="1836"/>
    </location>
</feature>
<dbReference type="PROSITE" id="PS51194">
    <property type="entry name" value="HELICASE_CTER"/>
    <property type="match status" value="1"/>
</dbReference>
<dbReference type="InterPro" id="IPR014001">
    <property type="entry name" value="Helicase_ATP-bd"/>
</dbReference>
<dbReference type="Gene3D" id="3.40.50.10810">
    <property type="entry name" value="Tandem AAA-ATPase domain"/>
    <property type="match status" value="1"/>
</dbReference>
<dbReference type="Pfam" id="PF00176">
    <property type="entry name" value="SNF2-rel_dom"/>
    <property type="match status" value="1"/>
</dbReference>
<feature type="compositionally biased region" description="Basic residues" evidence="7">
    <location>
        <begin position="88"/>
        <end position="98"/>
    </location>
</feature>
<dbReference type="GO" id="GO:0042393">
    <property type="term" value="F:histone binding"/>
    <property type="evidence" value="ECO:0007669"/>
    <property type="project" value="TreeGrafter"/>
</dbReference>
<feature type="region of interest" description="Disordered" evidence="7">
    <location>
        <begin position="230"/>
        <end position="269"/>
    </location>
</feature>
<feature type="region of interest" description="Disordered" evidence="7">
    <location>
        <begin position="1380"/>
        <end position="1411"/>
    </location>
</feature>
<feature type="compositionally biased region" description="Acidic residues" evidence="7">
    <location>
        <begin position="1871"/>
        <end position="1880"/>
    </location>
</feature>
<evidence type="ECO:0000259" key="8">
    <source>
        <dbReference type="PROSITE" id="PS50013"/>
    </source>
</evidence>